<proteinExistence type="predicted"/>
<comment type="caution">
    <text evidence="1">The sequence shown here is derived from an EMBL/GenBank/DDBJ whole genome shotgun (WGS) entry which is preliminary data.</text>
</comment>
<evidence type="ECO:0000313" key="2">
    <source>
        <dbReference type="Proteomes" id="UP001310022"/>
    </source>
</evidence>
<sequence>MTIYLNDTAKECESSISLLGFLQTESLAEARGIAVAVNQSVVPRSDWETYQLKNQDQVMVIRATQGG</sequence>
<dbReference type="PANTHER" id="PTHR34472:SF1">
    <property type="entry name" value="SULFUR CARRIER PROTEIN THIS"/>
    <property type="match status" value="1"/>
</dbReference>
<dbReference type="InterPro" id="IPR003749">
    <property type="entry name" value="ThiS/MoaD-like"/>
</dbReference>
<accession>A0AAN4VYG3</accession>
<dbReference type="PANTHER" id="PTHR34472">
    <property type="entry name" value="SULFUR CARRIER PROTEIN THIS"/>
    <property type="match status" value="1"/>
</dbReference>
<dbReference type="SUPFAM" id="SSF54285">
    <property type="entry name" value="MoaD/ThiS"/>
    <property type="match status" value="1"/>
</dbReference>
<dbReference type="Pfam" id="PF02597">
    <property type="entry name" value="ThiS"/>
    <property type="match status" value="1"/>
</dbReference>
<dbReference type="NCBIfam" id="TIGR01683">
    <property type="entry name" value="thiS"/>
    <property type="match status" value="1"/>
</dbReference>
<evidence type="ECO:0000313" key="1">
    <source>
        <dbReference type="EMBL" id="GJM61125.1"/>
    </source>
</evidence>
<dbReference type="AlphaFoldDB" id="A0AAN4VYG3"/>
<dbReference type="Proteomes" id="UP001310022">
    <property type="component" value="Unassembled WGS sequence"/>
</dbReference>
<dbReference type="Gene3D" id="3.10.20.30">
    <property type="match status" value="1"/>
</dbReference>
<reference evidence="1 2" key="1">
    <citation type="submission" date="2021-12" db="EMBL/GenBank/DDBJ databases">
        <title>Genome sequencing of bacteria with rrn-lacking chromosome and rrn-plasmid.</title>
        <authorList>
            <person name="Anda M."/>
            <person name="Iwasaki W."/>
        </authorList>
    </citation>
    <scope>NUCLEOTIDE SEQUENCE [LARGE SCALE GENOMIC DNA]</scope>
    <source>
        <strain evidence="1 2">NBRC 15940</strain>
    </source>
</reference>
<dbReference type="InterPro" id="IPR016155">
    <property type="entry name" value="Mopterin_synth/thiamin_S_b"/>
</dbReference>
<organism evidence="1 2">
    <name type="scientific">Persicobacter diffluens</name>
    <dbReference type="NCBI Taxonomy" id="981"/>
    <lineage>
        <taxon>Bacteria</taxon>
        <taxon>Pseudomonadati</taxon>
        <taxon>Bacteroidota</taxon>
        <taxon>Cytophagia</taxon>
        <taxon>Cytophagales</taxon>
        <taxon>Persicobacteraceae</taxon>
        <taxon>Persicobacter</taxon>
    </lineage>
</organism>
<keyword evidence="2" id="KW-1185">Reference proteome</keyword>
<dbReference type="RefSeq" id="WP_053405101.1">
    <property type="nucleotide sequence ID" value="NZ_BQKE01000001.1"/>
</dbReference>
<dbReference type="InterPro" id="IPR012675">
    <property type="entry name" value="Beta-grasp_dom_sf"/>
</dbReference>
<protein>
    <recommendedName>
        <fullName evidence="3">Thiamine biosynthesis protein ThiS</fullName>
    </recommendedName>
</protein>
<dbReference type="InterPro" id="IPR010035">
    <property type="entry name" value="Thi_S"/>
</dbReference>
<name>A0AAN4VYG3_9BACT</name>
<dbReference type="EMBL" id="BQKE01000001">
    <property type="protein sequence ID" value="GJM61125.1"/>
    <property type="molecule type" value="Genomic_DNA"/>
</dbReference>
<gene>
    <name evidence="1" type="ORF">PEDI_16770</name>
</gene>
<evidence type="ECO:0008006" key="3">
    <source>
        <dbReference type="Google" id="ProtNLM"/>
    </source>
</evidence>
<dbReference type="CDD" id="cd00565">
    <property type="entry name" value="Ubl_ThiS"/>
    <property type="match status" value="1"/>
</dbReference>